<sequence>MASSDNISREHHISQESFDLANKHAKSSLKHGKQLEELGKGLQQRGRNQGKIIENQGKKVQEHAKDSLQILKKAEYEQEEGLGGTETFTSVAKEHIKQTQAQVKGVKEFGQVVTEQIKLSKELMNDNKSDQPK</sequence>
<gene>
    <name evidence="2" type="ordered locus">PCC7424_0434</name>
</gene>
<dbReference type="RefSeq" id="WP_012597847.1">
    <property type="nucleotide sequence ID" value="NC_011729.1"/>
</dbReference>
<evidence type="ECO:0000256" key="1">
    <source>
        <dbReference type="SAM" id="MobiDB-lite"/>
    </source>
</evidence>
<feature type="region of interest" description="Disordered" evidence="1">
    <location>
        <begin position="1"/>
        <end position="65"/>
    </location>
</feature>
<dbReference type="EMBL" id="CP001291">
    <property type="protein sequence ID" value="ACK68900.1"/>
    <property type="molecule type" value="Genomic_DNA"/>
</dbReference>
<proteinExistence type="predicted"/>
<organism evidence="2 3">
    <name type="scientific">Gloeothece citriformis (strain PCC 7424)</name>
    <name type="common">Cyanothece sp. (strain PCC 7424)</name>
    <dbReference type="NCBI Taxonomy" id="65393"/>
    <lineage>
        <taxon>Bacteria</taxon>
        <taxon>Bacillati</taxon>
        <taxon>Cyanobacteriota</taxon>
        <taxon>Cyanophyceae</taxon>
        <taxon>Oscillatoriophycideae</taxon>
        <taxon>Chroococcales</taxon>
        <taxon>Aphanothecaceae</taxon>
        <taxon>Gloeothece</taxon>
        <taxon>Gloeothece citriformis</taxon>
    </lineage>
</organism>
<accession>B7KD80</accession>
<protein>
    <submittedName>
        <fullName evidence="2">Uncharacterized protein</fullName>
    </submittedName>
</protein>
<dbReference type="Proteomes" id="UP000002384">
    <property type="component" value="Chromosome"/>
</dbReference>
<name>B7KD80_GLOC7</name>
<reference evidence="3" key="1">
    <citation type="journal article" date="2011" name="MBio">
        <title>Novel metabolic attributes of the genus Cyanothece, comprising a group of unicellular nitrogen-fixing Cyanobacteria.</title>
        <authorList>
            <person name="Bandyopadhyay A."/>
            <person name="Elvitigala T."/>
            <person name="Welsh E."/>
            <person name="Stockel J."/>
            <person name="Liberton M."/>
            <person name="Min H."/>
            <person name="Sherman L.A."/>
            <person name="Pakrasi H.B."/>
        </authorList>
    </citation>
    <scope>NUCLEOTIDE SEQUENCE [LARGE SCALE GENOMIC DNA]</scope>
    <source>
        <strain evidence="3">PCC 7424</strain>
    </source>
</reference>
<keyword evidence="3" id="KW-1185">Reference proteome</keyword>
<dbReference type="KEGG" id="cyc:PCC7424_0434"/>
<feature type="compositionally biased region" description="Basic residues" evidence="1">
    <location>
        <begin position="23"/>
        <end position="32"/>
    </location>
</feature>
<dbReference type="STRING" id="65393.PCC7424_0434"/>
<dbReference type="HOGENOM" id="CLU_1903207_0_0_3"/>
<dbReference type="AlphaFoldDB" id="B7KD80"/>
<evidence type="ECO:0000313" key="3">
    <source>
        <dbReference type="Proteomes" id="UP000002384"/>
    </source>
</evidence>
<feature type="compositionally biased region" description="Basic and acidic residues" evidence="1">
    <location>
        <begin position="56"/>
        <end position="65"/>
    </location>
</feature>
<evidence type="ECO:0000313" key="2">
    <source>
        <dbReference type="EMBL" id="ACK68900.1"/>
    </source>
</evidence>